<dbReference type="GO" id="GO:0051307">
    <property type="term" value="P:meiotic chromosome separation"/>
    <property type="evidence" value="ECO:0007669"/>
    <property type="project" value="TreeGrafter"/>
</dbReference>
<accession>A0AAV7S4L1</accession>
<proteinExistence type="predicted"/>
<dbReference type="EC" id="3.4.22.49" evidence="2"/>
<evidence type="ECO:0000256" key="1">
    <source>
        <dbReference type="ARBA" id="ARBA00000451"/>
    </source>
</evidence>
<dbReference type="InterPro" id="IPR030397">
    <property type="entry name" value="SEPARIN_core_dom"/>
</dbReference>
<dbReference type="GO" id="GO:0005634">
    <property type="term" value="C:nucleus"/>
    <property type="evidence" value="ECO:0007669"/>
    <property type="project" value="InterPro"/>
</dbReference>
<name>A0AAV7S4L1_PLEWA</name>
<keyword evidence="3" id="KW-0378">Hydrolase</keyword>
<dbReference type="Proteomes" id="UP001066276">
    <property type="component" value="Chromosome 4_2"/>
</dbReference>
<protein>
    <recommendedName>
        <fullName evidence="2">separase</fullName>
        <ecNumber evidence="2">3.4.22.49</ecNumber>
    </recommendedName>
</protein>
<reference evidence="7" key="1">
    <citation type="journal article" date="2022" name="bioRxiv">
        <title>Sequencing and chromosome-scale assembly of the giantPleurodeles waltlgenome.</title>
        <authorList>
            <person name="Brown T."/>
            <person name="Elewa A."/>
            <person name="Iarovenko S."/>
            <person name="Subramanian E."/>
            <person name="Araus A.J."/>
            <person name="Petzold A."/>
            <person name="Susuki M."/>
            <person name="Suzuki K.-i.T."/>
            <person name="Hayashi T."/>
            <person name="Toyoda A."/>
            <person name="Oliveira C."/>
            <person name="Osipova E."/>
            <person name="Leigh N.D."/>
            <person name="Simon A."/>
            <person name="Yun M.H."/>
        </authorList>
    </citation>
    <scope>NUCLEOTIDE SEQUENCE</scope>
    <source>
        <strain evidence="7">20211129_DDA</strain>
        <tissue evidence="7">Liver</tissue>
    </source>
</reference>
<comment type="catalytic activity">
    <reaction evidence="1">
        <text>All bonds known to be hydrolyzed by this endopeptidase have arginine in P1 and an acidic residue in P4. P6 is often occupied by an acidic residue or by a hydroxy-amino-acid residue, the phosphorylation of which enhances cleavage.</text>
        <dbReference type="EC" id="3.4.22.49"/>
    </reaction>
</comment>
<evidence type="ECO:0000313" key="7">
    <source>
        <dbReference type="EMBL" id="KAJ1159936.1"/>
    </source>
</evidence>
<dbReference type="PROSITE" id="PS51700">
    <property type="entry name" value="SEPARIN"/>
    <property type="match status" value="1"/>
</dbReference>
<dbReference type="PANTHER" id="PTHR12792">
    <property type="entry name" value="EXTRA SPINDLE POLES 1-RELATED"/>
    <property type="match status" value="1"/>
</dbReference>
<evidence type="ECO:0000256" key="2">
    <source>
        <dbReference type="ARBA" id="ARBA00012489"/>
    </source>
</evidence>
<dbReference type="GO" id="GO:0072686">
    <property type="term" value="C:mitotic spindle"/>
    <property type="evidence" value="ECO:0007669"/>
    <property type="project" value="TreeGrafter"/>
</dbReference>
<dbReference type="GO" id="GO:0006508">
    <property type="term" value="P:proteolysis"/>
    <property type="evidence" value="ECO:0007669"/>
    <property type="project" value="InterPro"/>
</dbReference>
<feature type="compositionally biased region" description="Basic and acidic residues" evidence="5">
    <location>
        <begin position="1539"/>
        <end position="1552"/>
    </location>
</feature>
<feature type="region of interest" description="Disordered" evidence="5">
    <location>
        <begin position="1473"/>
        <end position="1552"/>
    </location>
</feature>
<dbReference type="GO" id="GO:0005813">
    <property type="term" value="C:centrosome"/>
    <property type="evidence" value="ECO:0007669"/>
    <property type="project" value="TreeGrafter"/>
</dbReference>
<dbReference type="EMBL" id="JANPWB010000008">
    <property type="protein sequence ID" value="KAJ1159936.1"/>
    <property type="molecule type" value="Genomic_DNA"/>
</dbReference>
<gene>
    <name evidence="7" type="ORF">NDU88_000440</name>
</gene>
<comment type="caution">
    <text evidence="7">The sequence shown here is derived from an EMBL/GenBank/DDBJ whole genome shotgun (WGS) entry which is preliminary data.</text>
</comment>
<dbReference type="InterPro" id="IPR005314">
    <property type="entry name" value="Peptidase_C50"/>
</dbReference>
<keyword evidence="4" id="KW-0159">Chromosome partition</keyword>
<dbReference type="GO" id="GO:0005737">
    <property type="term" value="C:cytoplasm"/>
    <property type="evidence" value="ECO:0007669"/>
    <property type="project" value="TreeGrafter"/>
</dbReference>
<keyword evidence="8" id="KW-1185">Reference proteome</keyword>
<dbReference type="Pfam" id="PF03568">
    <property type="entry name" value="Separin_C"/>
    <property type="match status" value="1"/>
</dbReference>
<evidence type="ECO:0000256" key="5">
    <source>
        <dbReference type="SAM" id="MobiDB-lite"/>
    </source>
</evidence>
<dbReference type="GO" id="GO:0004197">
    <property type="term" value="F:cysteine-type endopeptidase activity"/>
    <property type="evidence" value="ECO:0007669"/>
    <property type="project" value="InterPro"/>
</dbReference>
<feature type="compositionally biased region" description="Basic and acidic residues" evidence="5">
    <location>
        <begin position="1514"/>
        <end position="1523"/>
    </location>
</feature>
<sequence length="2210" mass="245787">MLNERKANERDMADSALRMKTLKGADFEKRLRSQEEVEKLLSELKACQFKEGLTADQILDYRTVCDRILRACNQRVAECKSSNAHFQSLLVLAEQACRGYTAAVAQRTPLYLEKILFHFLKNVVAHGAYDGCAKFADLLYNLLASSSSLSGQQEKDYQAIAKSCFSVLWKAAEGVTKSAQWTPLESRTALCCRLHAIRYLVLLEAKSLAPSPGELSSTISLAGRHTAAAATIFETQRCPVTRDDMLFLSDNILSLLIKSLVEGIGTQGPLNEQQATCLLELTLEQCRRLCKNDCFWEAAESIRKSQEYLARVGPEPALELCRLGVELHTSASVGDLLLQAIGVIRRFIEVGNEPSQVLTDCCQFVISAVDKHIKKTEGSGFVLQDVLSLSSYLEQHCQLLHKQMTRVPPDGQKQLRSLKVQFYSCCQLYTTVVCNFFQDFQVGKAATLGELLKTCVNVVTRMLQEVDGLSEQDEVEFLSLTGSCAFNLAYRFYNLKMYRESSEVMAVLCKKLGKGVPSGKSDLPSEKLHKFFRLQVESYRKASVFKQAFCSVALWLIALKGEILEQMEDPISLWVRVKMDAVKSGHEDMRLKTIKDCLADSDVETLEPRTLSLLLSQELRAYKAVHADTGQERYNVICDLLDICSEESKFVHERAVNLVELAQVLCYHDYTGQTDCTALDSVQEALRLLDTVHAMPANTDQLMDDKAQALLWLYICTIEAKMQESMDIERRVGSTNAQIQRNLQKFEPNDLNYEDRLQEEKFAYDGINFNLVADSDQSKCLDEALSLWKKVLSSQHVPKVRCTEQTIASLQILGALYKLIGKPLKSIECYLLLRRLSNALEDCLATVNVLCHLSKILFLLGCPSYAKIYIEEAEACLSRSDCSSDIYLLMKLTCEGLRCQLCCAVGKVKEGVTLLLGILKHPSLHKSSKAWYLLRAHILQLLASYLQLPSSSLSSELRQQLWEQGWRTPETALTDAHKLLRSIILLLLGNAVFTPKVNAEYQFVDHGDNLLQKWQVLGDLLSCSHALVALLSCVGSVSEAKAFCLEALKVSIKLQAVRQCAEFLVTKADLELQRTELELCQLDLQQVLFLLESGTAFRSNEQQDKIKIKLKKRKAISKELTAGHVGSSEEEGFLKYCALEFVDVATVDKEGALSSSPVLKSKQKKHPSFLSHPNNCTCSLCSDLSLSVLCTRWAMTFAEMQVAFGNHCDGSSLLRAALQRCVCFSSRFSNVLCRFLSQDPRDSSQKDIKGLSTVRLADRLLAQIYTSLASLNSGAKHHRMISMYIQAGLSFISSNGVYGLEHCKANLLLAKAVTSLCNLASGNGDPVADIFSPLWIWNPPTSCSFATEKKSIKTTDMKISWNEAVQAVKGEKAVLSANRKRKGSTAKEHVVPLSVNVKDAFSLDDSDTEVPTIVIKSTSAVNTPVQKYFPAALQPKTSFTVFNEESLPADKHLARAPKASRKMKSRLKVVFSDESDPEALDKEEKEKISKTNLPFPVDKKEKTVTYSRTRTKKNSTDRSRVEENSQSNSGRCQRKGRPGNKETDPIAGEKETLTAAKRVTRGRAHLLQDEVEVLRAIQEETEDVFDISFEVLRGSDGEDKPATGRLKRTTTMQDGADGECEVLRRDASSDLQNWLPGEDEKGVDQNPFSMQDLSSSLHSAISASDVDEIYSTMKDAFHCVDHYPPSVLYAQLCQLMALCLGNSDPYTTAYLVSESVAVTTRHQLISNIHRKLRKKKKDLTLDVSDQLQDLTLQDASADDLLTQHLTQLENLFQFSCSGLMKNNFYQQLQQIPNDVVVCVLTMLDPHLGVTGDTLLITRLEGGHTPITVRIPTAQGKVSLSSALREFDAIQKEQKEISNLTDKVEWWEGRSALDRRMKLLIESMEHHVLGCWKGLLLPSCLESDVVEEACCLAKTLEACGLVNNDAVGLLKAILSGSHILSCQNVKSLALGLCHVQPDHALTLLQTSVDKLKTITGKSSGHLVLVLDKNLQKLPWESLPSLISRTVTRLPSLRFLLSYDLIKKYRPQSAFTKGVNPDSTYYVLNPHANLPGTEERFRDWFHSESKWSGVTGKAPTPEQVQAALTQHDLYIYAGHGAGAYFLDGQSLIRLDCSAVSLLFGCSSAALAVRGKLEGAGIILKYLMAGCPLVLGNLWDVTDRDIDRYMEAFLRGWIKAGSGAPMLPYITQARQAPKLKYLIGAAPIAYGMPVALQ</sequence>
<evidence type="ECO:0000313" key="8">
    <source>
        <dbReference type="Proteomes" id="UP001066276"/>
    </source>
</evidence>
<evidence type="ECO:0000256" key="3">
    <source>
        <dbReference type="ARBA" id="ARBA00022801"/>
    </source>
</evidence>
<feature type="domain" description="Peptidase C50" evidence="6">
    <location>
        <begin position="2035"/>
        <end position="2130"/>
    </location>
</feature>
<organism evidence="7 8">
    <name type="scientific">Pleurodeles waltl</name>
    <name type="common">Iberian ribbed newt</name>
    <dbReference type="NCBI Taxonomy" id="8319"/>
    <lineage>
        <taxon>Eukaryota</taxon>
        <taxon>Metazoa</taxon>
        <taxon>Chordata</taxon>
        <taxon>Craniata</taxon>
        <taxon>Vertebrata</taxon>
        <taxon>Euteleostomi</taxon>
        <taxon>Amphibia</taxon>
        <taxon>Batrachia</taxon>
        <taxon>Caudata</taxon>
        <taxon>Salamandroidea</taxon>
        <taxon>Salamandridae</taxon>
        <taxon>Pleurodelinae</taxon>
        <taxon>Pleurodeles</taxon>
    </lineage>
</organism>
<feature type="compositionally biased region" description="Basic and acidic residues" evidence="5">
    <location>
        <begin position="1479"/>
        <end position="1489"/>
    </location>
</feature>
<dbReference type="PANTHER" id="PTHR12792:SF0">
    <property type="entry name" value="SEPARIN"/>
    <property type="match status" value="1"/>
</dbReference>
<evidence type="ECO:0000259" key="6">
    <source>
        <dbReference type="PROSITE" id="PS51700"/>
    </source>
</evidence>
<evidence type="ECO:0000256" key="4">
    <source>
        <dbReference type="ARBA" id="ARBA00022829"/>
    </source>
</evidence>